<gene>
    <name evidence="2" type="ORF">MESINF_2638</name>
</gene>
<keyword evidence="3" id="KW-1185">Reference proteome</keyword>
<proteinExistence type="predicted"/>
<dbReference type="Proteomes" id="UP000250796">
    <property type="component" value="Chromosome MESINF"/>
</dbReference>
<feature type="transmembrane region" description="Helical" evidence="1">
    <location>
        <begin position="42"/>
        <end position="58"/>
    </location>
</feature>
<dbReference type="AlphaFoldDB" id="A0A7Z7LHI7"/>
<evidence type="ECO:0008006" key="4">
    <source>
        <dbReference type="Google" id="ProtNLM"/>
    </source>
</evidence>
<keyword evidence="1" id="KW-0812">Transmembrane</keyword>
<organism evidence="2 3">
    <name type="scientific">Mesotoga infera</name>
    <dbReference type="NCBI Taxonomy" id="1236046"/>
    <lineage>
        <taxon>Bacteria</taxon>
        <taxon>Thermotogati</taxon>
        <taxon>Thermotogota</taxon>
        <taxon>Thermotogae</taxon>
        <taxon>Kosmotogales</taxon>
        <taxon>Kosmotogaceae</taxon>
        <taxon>Mesotoga</taxon>
    </lineage>
</organism>
<dbReference type="KEGG" id="minf:MESINF_2638"/>
<dbReference type="EMBL" id="LS974202">
    <property type="protein sequence ID" value="SSC14078.1"/>
    <property type="molecule type" value="Genomic_DNA"/>
</dbReference>
<accession>A0A7Z7LHI7</accession>
<evidence type="ECO:0000313" key="2">
    <source>
        <dbReference type="EMBL" id="SSC14078.1"/>
    </source>
</evidence>
<feature type="transmembrane region" description="Helical" evidence="1">
    <location>
        <begin position="12"/>
        <end position="30"/>
    </location>
</feature>
<evidence type="ECO:0000256" key="1">
    <source>
        <dbReference type="SAM" id="Phobius"/>
    </source>
</evidence>
<keyword evidence="1" id="KW-1133">Transmembrane helix</keyword>
<sequence length="59" mass="6511">MIVFISRGMIDWIPGLVLSLGNVTGAFLAARMSVRKGAKFSRCILIIVVLINAIKYLLF</sequence>
<evidence type="ECO:0000313" key="3">
    <source>
        <dbReference type="Proteomes" id="UP000250796"/>
    </source>
</evidence>
<name>A0A7Z7LHI7_9BACT</name>
<reference evidence="2 3" key="1">
    <citation type="submission" date="2017-01" db="EMBL/GenBank/DDBJ databases">
        <authorList>
            <person name="Erauso G."/>
        </authorList>
    </citation>
    <scope>NUCLEOTIDE SEQUENCE [LARGE SCALE GENOMIC DNA]</scope>
    <source>
        <strain evidence="2">MESINF1</strain>
    </source>
</reference>
<protein>
    <recommendedName>
        <fullName evidence="4">Membrane transporter protein</fullName>
    </recommendedName>
</protein>
<keyword evidence="1" id="KW-0472">Membrane</keyword>